<evidence type="ECO:0000313" key="3">
    <source>
        <dbReference type="Proteomes" id="UP000231472"/>
    </source>
</evidence>
<accession>A0A2H0YN88</accession>
<dbReference type="InterPro" id="IPR041049">
    <property type="entry name" value="DUF5615"/>
</dbReference>
<dbReference type="Pfam" id="PF18480">
    <property type="entry name" value="DUF5615"/>
    <property type="match status" value="1"/>
</dbReference>
<evidence type="ECO:0000259" key="1">
    <source>
        <dbReference type="Pfam" id="PF18480"/>
    </source>
</evidence>
<dbReference type="EMBL" id="PEYC01000045">
    <property type="protein sequence ID" value="PIS39975.1"/>
    <property type="molecule type" value="Genomic_DNA"/>
</dbReference>
<gene>
    <name evidence="2" type="ORF">COT32_02250</name>
</gene>
<reference evidence="3" key="1">
    <citation type="submission" date="2017-09" db="EMBL/GenBank/DDBJ databases">
        <title>Depth-based differentiation of microbial function through sediment-hosted aquifers and enrichment of novel symbionts in the deep terrestrial subsurface.</title>
        <authorList>
            <person name="Probst A.J."/>
            <person name="Ladd B."/>
            <person name="Jarett J.K."/>
            <person name="Geller-Mcgrath D.E."/>
            <person name="Sieber C.M.K."/>
            <person name="Emerson J.B."/>
            <person name="Anantharaman K."/>
            <person name="Thomas B.C."/>
            <person name="Malmstrom R."/>
            <person name="Stieglmeier M."/>
            <person name="Klingl A."/>
            <person name="Woyke T."/>
            <person name="Ryan C.M."/>
            <person name="Banfield J.F."/>
        </authorList>
    </citation>
    <scope>NUCLEOTIDE SEQUENCE [LARGE SCALE GENOMIC DNA]</scope>
</reference>
<sequence>MNLKRAPDEEIFNFTVEQKAILITRDLEFGNPHLYPPDSHHGLIIIRVPFYFTAEQINKTLKGFLSLIKIADLKGVITVVEPGKIRVRKVERERRGIGHFFLPILFMLK</sequence>
<comment type="caution">
    <text evidence="2">The sequence shown here is derived from an EMBL/GenBank/DDBJ whole genome shotgun (WGS) entry which is preliminary data.</text>
</comment>
<feature type="domain" description="DUF5615" evidence="1">
    <location>
        <begin position="2"/>
        <end position="82"/>
    </location>
</feature>
<dbReference type="AlphaFoldDB" id="A0A2H0YN88"/>
<proteinExistence type="predicted"/>
<protein>
    <recommendedName>
        <fullName evidence="1">DUF5615 domain-containing protein</fullName>
    </recommendedName>
</protein>
<evidence type="ECO:0000313" key="2">
    <source>
        <dbReference type="EMBL" id="PIS39975.1"/>
    </source>
</evidence>
<organism evidence="2 3">
    <name type="scientific">Candidatus Nealsonbacteria bacterium CG08_land_8_20_14_0_20_36_22</name>
    <dbReference type="NCBI Taxonomy" id="1974704"/>
    <lineage>
        <taxon>Bacteria</taxon>
        <taxon>Candidatus Nealsoniibacteriota</taxon>
    </lineage>
</organism>
<dbReference type="Proteomes" id="UP000231472">
    <property type="component" value="Unassembled WGS sequence"/>
</dbReference>
<name>A0A2H0YN88_9BACT</name>